<gene>
    <name evidence="9" type="primary">trpF</name>
    <name evidence="11" type="ORF">SAMN05444277_10877</name>
</gene>
<organism evidence="11 12">
    <name type="scientific">Parafilimonas terrae</name>
    <dbReference type="NCBI Taxonomy" id="1465490"/>
    <lineage>
        <taxon>Bacteria</taxon>
        <taxon>Pseudomonadati</taxon>
        <taxon>Bacteroidota</taxon>
        <taxon>Chitinophagia</taxon>
        <taxon>Chitinophagales</taxon>
        <taxon>Chitinophagaceae</taxon>
        <taxon>Parafilimonas</taxon>
    </lineage>
</organism>
<evidence type="ECO:0000313" key="11">
    <source>
        <dbReference type="EMBL" id="SFQ29418.1"/>
    </source>
</evidence>
<comment type="similarity">
    <text evidence="9">Belongs to the TrpF family.</text>
</comment>
<dbReference type="InterPro" id="IPR011060">
    <property type="entry name" value="RibuloseP-bd_barrel"/>
</dbReference>
<keyword evidence="5 9" id="KW-0028">Amino-acid biosynthesis</keyword>
<evidence type="ECO:0000256" key="9">
    <source>
        <dbReference type="HAMAP-Rule" id="MF_00135"/>
    </source>
</evidence>
<sequence>MTELNNQAAGSIKQRNHFRIKVCGLTNTKQVSQLNELGVEFAGFNFYRPSPRYVYKSMPSAAIKKIRGKINKVGIFVDEDVDEVLRTVDDCGLYLVQLHGNESPRYCEKISNYITVIKAFRLSNDDNVEWKIKDYYEAADMFLFDTETPSFGGSGKKFNWQILKGLNIQKPFFLAGGISPDDADEIKKFTAHTAAKDLFAIDINSKFELMPGVKDIELIKAFKKRLEEPLPPGLPEENT</sequence>
<comment type="pathway">
    <text evidence="2 9">Amino-acid biosynthesis; L-tryptophan biosynthesis; L-tryptophan from chorismate: step 3/5.</text>
</comment>
<evidence type="ECO:0000259" key="10">
    <source>
        <dbReference type="Pfam" id="PF00697"/>
    </source>
</evidence>
<dbReference type="STRING" id="1465490.SAMN05444277_10877"/>
<evidence type="ECO:0000313" key="12">
    <source>
        <dbReference type="Proteomes" id="UP000199031"/>
    </source>
</evidence>
<dbReference type="OrthoDB" id="9786954at2"/>
<evidence type="ECO:0000256" key="6">
    <source>
        <dbReference type="ARBA" id="ARBA00022822"/>
    </source>
</evidence>
<dbReference type="GO" id="GO:0004640">
    <property type="term" value="F:phosphoribosylanthranilate isomerase activity"/>
    <property type="evidence" value="ECO:0007669"/>
    <property type="project" value="UniProtKB-UniRule"/>
</dbReference>
<dbReference type="PANTHER" id="PTHR42894">
    <property type="entry name" value="N-(5'-PHOSPHORIBOSYL)ANTHRANILATE ISOMERASE"/>
    <property type="match status" value="1"/>
</dbReference>
<dbReference type="EC" id="5.3.1.24" evidence="3 9"/>
<evidence type="ECO:0000256" key="5">
    <source>
        <dbReference type="ARBA" id="ARBA00022605"/>
    </source>
</evidence>
<dbReference type="Proteomes" id="UP000199031">
    <property type="component" value="Unassembled WGS sequence"/>
</dbReference>
<feature type="domain" description="N-(5'phosphoribosyl) anthranilate isomerase (PRAI)" evidence="10">
    <location>
        <begin position="21"/>
        <end position="223"/>
    </location>
</feature>
<dbReference type="GO" id="GO:0000162">
    <property type="term" value="P:L-tryptophan biosynthetic process"/>
    <property type="evidence" value="ECO:0007669"/>
    <property type="project" value="UniProtKB-UniRule"/>
</dbReference>
<accession>A0A1I5XBR7</accession>
<dbReference type="Pfam" id="PF00697">
    <property type="entry name" value="PRAI"/>
    <property type="match status" value="1"/>
</dbReference>
<keyword evidence="8 9" id="KW-0413">Isomerase</keyword>
<dbReference type="AlphaFoldDB" id="A0A1I5XBR7"/>
<dbReference type="HAMAP" id="MF_00135">
    <property type="entry name" value="PRAI"/>
    <property type="match status" value="1"/>
</dbReference>
<keyword evidence="6 9" id="KW-0822">Tryptophan biosynthesis</keyword>
<dbReference type="EMBL" id="FOXQ01000008">
    <property type="protein sequence ID" value="SFQ29418.1"/>
    <property type="molecule type" value="Genomic_DNA"/>
</dbReference>
<name>A0A1I5XBR7_9BACT</name>
<dbReference type="InterPro" id="IPR001240">
    <property type="entry name" value="PRAI_dom"/>
</dbReference>
<evidence type="ECO:0000256" key="2">
    <source>
        <dbReference type="ARBA" id="ARBA00004664"/>
    </source>
</evidence>
<dbReference type="InterPro" id="IPR044643">
    <property type="entry name" value="TrpF_fam"/>
</dbReference>
<dbReference type="SUPFAM" id="SSF51366">
    <property type="entry name" value="Ribulose-phoshate binding barrel"/>
    <property type="match status" value="1"/>
</dbReference>
<reference evidence="11 12" key="1">
    <citation type="submission" date="2016-10" db="EMBL/GenBank/DDBJ databases">
        <authorList>
            <person name="de Groot N.N."/>
        </authorList>
    </citation>
    <scope>NUCLEOTIDE SEQUENCE [LARGE SCALE GENOMIC DNA]</scope>
    <source>
        <strain evidence="11 12">DSM 28286</strain>
    </source>
</reference>
<dbReference type="Gene3D" id="3.20.20.70">
    <property type="entry name" value="Aldolase class I"/>
    <property type="match status" value="1"/>
</dbReference>
<keyword evidence="7 9" id="KW-0057">Aromatic amino acid biosynthesis</keyword>
<evidence type="ECO:0000256" key="3">
    <source>
        <dbReference type="ARBA" id="ARBA00012572"/>
    </source>
</evidence>
<dbReference type="PANTHER" id="PTHR42894:SF1">
    <property type="entry name" value="N-(5'-PHOSPHORIBOSYL)ANTHRANILATE ISOMERASE"/>
    <property type="match status" value="1"/>
</dbReference>
<proteinExistence type="inferred from homology"/>
<dbReference type="RefSeq" id="WP_090659389.1">
    <property type="nucleotide sequence ID" value="NZ_FOXQ01000008.1"/>
</dbReference>
<evidence type="ECO:0000256" key="1">
    <source>
        <dbReference type="ARBA" id="ARBA00001164"/>
    </source>
</evidence>
<evidence type="ECO:0000256" key="4">
    <source>
        <dbReference type="ARBA" id="ARBA00022272"/>
    </source>
</evidence>
<dbReference type="InterPro" id="IPR013785">
    <property type="entry name" value="Aldolase_TIM"/>
</dbReference>
<keyword evidence="12" id="KW-1185">Reference proteome</keyword>
<comment type="catalytic activity">
    <reaction evidence="1 9">
        <text>N-(5-phospho-beta-D-ribosyl)anthranilate = 1-(2-carboxyphenylamino)-1-deoxy-D-ribulose 5-phosphate</text>
        <dbReference type="Rhea" id="RHEA:21540"/>
        <dbReference type="ChEBI" id="CHEBI:18277"/>
        <dbReference type="ChEBI" id="CHEBI:58613"/>
        <dbReference type="EC" id="5.3.1.24"/>
    </reaction>
</comment>
<evidence type="ECO:0000256" key="7">
    <source>
        <dbReference type="ARBA" id="ARBA00023141"/>
    </source>
</evidence>
<evidence type="ECO:0000256" key="8">
    <source>
        <dbReference type="ARBA" id="ARBA00023235"/>
    </source>
</evidence>
<protein>
    <recommendedName>
        <fullName evidence="4 9">N-(5'-phosphoribosyl)anthranilate isomerase</fullName>
        <shortName evidence="9">PRAI</shortName>
        <ecNumber evidence="3 9">5.3.1.24</ecNumber>
    </recommendedName>
</protein>
<dbReference type="UniPathway" id="UPA00035">
    <property type="reaction ID" value="UER00042"/>
</dbReference>
<dbReference type="CDD" id="cd00405">
    <property type="entry name" value="PRAI"/>
    <property type="match status" value="1"/>
</dbReference>